<evidence type="ECO:0000313" key="10">
    <source>
        <dbReference type="Proteomes" id="UP000007030"/>
    </source>
</evidence>
<protein>
    <recommendedName>
        <fullName evidence="5 6">Peptide chain release factor 1</fullName>
        <shortName evidence="5">RF-1</shortName>
    </recommendedName>
</protein>
<keyword evidence="10" id="KW-1185">Reference proteome</keyword>
<keyword evidence="3 5" id="KW-0488">Methylation</keyword>
<evidence type="ECO:0000256" key="2">
    <source>
        <dbReference type="ARBA" id="ARBA00010835"/>
    </source>
</evidence>
<dbReference type="NCBIfam" id="NF001859">
    <property type="entry name" value="PRK00591.1"/>
    <property type="match status" value="1"/>
</dbReference>
<dbReference type="Gene3D" id="6.10.140.1950">
    <property type="match status" value="1"/>
</dbReference>
<keyword evidence="7" id="KW-0175">Coiled coil</keyword>
<dbReference type="Gene3D" id="3.30.160.20">
    <property type="match status" value="1"/>
</dbReference>
<feature type="modified residue" description="N5-methylglutamine" evidence="5">
    <location>
        <position position="240"/>
    </location>
</feature>
<comment type="function">
    <text evidence="1 5">Peptide chain release factor 1 directs the termination of translation in response to the peptide chain termination codons UAG and UAA.</text>
</comment>
<dbReference type="InterPro" id="IPR000352">
    <property type="entry name" value="Pep_chain_release_fac_I"/>
</dbReference>
<comment type="subcellular location">
    <subcellularLocation>
        <location evidence="5">Cytoplasm</location>
    </subcellularLocation>
</comment>
<dbReference type="SMART" id="SM00937">
    <property type="entry name" value="PCRF"/>
    <property type="match status" value="1"/>
</dbReference>
<dbReference type="eggNOG" id="COG0216">
    <property type="taxonomic scope" value="Bacteria"/>
</dbReference>
<name>F2NNS2_MARHT</name>
<dbReference type="Proteomes" id="UP000007030">
    <property type="component" value="Chromosome"/>
</dbReference>
<dbReference type="Pfam" id="PF00472">
    <property type="entry name" value="RF-1"/>
    <property type="match status" value="1"/>
</dbReference>
<dbReference type="HAMAP" id="MF_00093">
    <property type="entry name" value="Rel_fac_1"/>
    <property type="match status" value="1"/>
</dbReference>
<gene>
    <name evidence="5" type="primary">prfA</name>
    <name evidence="9" type="ordered locus">Marky_0545</name>
</gene>
<dbReference type="Gene3D" id="3.30.70.1660">
    <property type="match status" value="2"/>
</dbReference>
<dbReference type="STRING" id="869210.Marky_0545"/>
<dbReference type="InterPro" id="IPR050057">
    <property type="entry name" value="Prokaryotic/Mito_RF"/>
</dbReference>
<organism evidence="9 10">
    <name type="scientific">Marinithermus hydrothermalis (strain DSM 14884 / JCM 11576 / T1)</name>
    <dbReference type="NCBI Taxonomy" id="869210"/>
    <lineage>
        <taxon>Bacteria</taxon>
        <taxon>Thermotogati</taxon>
        <taxon>Deinococcota</taxon>
        <taxon>Deinococci</taxon>
        <taxon>Thermales</taxon>
        <taxon>Thermaceae</taxon>
        <taxon>Marinithermus</taxon>
    </lineage>
</organism>
<keyword evidence="5" id="KW-0963">Cytoplasm</keyword>
<evidence type="ECO:0000313" key="9">
    <source>
        <dbReference type="EMBL" id="AEB11296.1"/>
    </source>
</evidence>
<evidence type="ECO:0000256" key="7">
    <source>
        <dbReference type="SAM" id="Coils"/>
    </source>
</evidence>
<evidence type="ECO:0000256" key="3">
    <source>
        <dbReference type="ARBA" id="ARBA00022481"/>
    </source>
</evidence>
<dbReference type="InterPro" id="IPR045853">
    <property type="entry name" value="Pep_chain_release_fac_I_sf"/>
</dbReference>
<dbReference type="PANTHER" id="PTHR43804:SF7">
    <property type="entry name" value="LD18447P"/>
    <property type="match status" value="1"/>
</dbReference>
<dbReference type="GO" id="GO:0005737">
    <property type="term" value="C:cytoplasm"/>
    <property type="evidence" value="ECO:0007669"/>
    <property type="project" value="UniProtKB-SubCell"/>
</dbReference>
<dbReference type="HOGENOM" id="CLU_036856_0_1_0"/>
<dbReference type="FunFam" id="3.30.70.1660:FF:000002">
    <property type="entry name" value="Peptide chain release factor 1"/>
    <property type="match status" value="1"/>
</dbReference>
<comment type="PTM">
    <text evidence="5">Methylated by PrmC. Methylation increases the termination efficiency of RF1.</text>
</comment>
<dbReference type="EMBL" id="CP002630">
    <property type="protein sequence ID" value="AEB11296.1"/>
    <property type="molecule type" value="Genomic_DNA"/>
</dbReference>
<dbReference type="Pfam" id="PF03462">
    <property type="entry name" value="PCRF"/>
    <property type="match status" value="1"/>
</dbReference>
<dbReference type="PANTHER" id="PTHR43804">
    <property type="entry name" value="LD18447P"/>
    <property type="match status" value="1"/>
</dbReference>
<proteinExistence type="inferred from homology"/>
<keyword evidence="4 5" id="KW-0648">Protein biosynthesis</keyword>
<dbReference type="InterPro" id="IPR005139">
    <property type="entry name" value="PCRF"/>
</dbReference>
<dbReference type="InterPro" id="IPR004373">
    <property type="entry name" value="RF-1"/>
</dbReference>
<dbReference type="SUPFAM" id="SSF75620">
    <property type="entry name" value="Release factor"/>
    <property type="match status" value="1"/>
</dbReference>
<comment type="similarity">
    <text evidence="2 5">Belongs to the prokaryotic/mitochondrial release factor family.</text>
</comment>
<sequence length="369" mass="41451">MGGILREGTDMLEKLKQLETEYQALEAQLGDPGVLADPKRYRELSRRYAELGEIVRVYREYTKTLDDLEQAQALLDDPELGEMARAEKETLEARRDELERELELLLLPKDPVDAKNAIVEIRAGTGGEEAALFAGDLYNMYVRYAERLGYTVEVLDSHPTDLGGFSKVVFQVNGSGAYGVFKYESGVHRVQRVPATETQGRIHTSTATVAVLPEAEEADFELDMSEIRIDVQRASGPGGQGVNTTDSAVRVVHLPTGIIVTCQDSRSQIKNREKALTILRSRLLEMKRAEEEAKLRRTRLAQIGTGERSEKIRTYNFPQSRVTDHRIHYTTHNLEGVLAGELEELTNALKKADQERMLEELNQEAHGRA</sequence>
<accession>F2NNS2</accession>
<feature type="domain" description="Prokaryotic-type class I peptide chain release factors" evidence="8">
    <location>
        <begin position="233"/>
        <end position="249"/>
    </location>
</feature>
<dbReference type="NCBIfam" id="TIGR00019">
    <property type="entry name" value="prfA"/>
    <property type="match status" value="1"/>
</dbReference>
<evidence type="ECO:0000256" key="5">
    <source>
        <dbReference type="HAMAP-Rule" id="MF_00093"/>
    </source>
</evidence>
<dbReference type="FunFam" id="3.30.160.20:FF:000004">
    <property type="entry name" value="Peptide chain release factor 1"/>
    <property type="match status" value="1"/>
</dbReference>
<dbReference type="PROSITE" id="PS00745">
    <property type="entry name" value="RF_PROK_I"/>
    <property type="match status" value="1"/>
</dbReference>
<dbReference type="KEGG" id="mhd:Marky_0545"/>
<feature type="coiled-coil region" evidence="7">
    <location>
        <begin position="81"/>
        <end position="108"/>
    </location>
</feature>
<evidence type="ECO:0000256" key="1">
    <source>
        <dbReference type="ARBA" id="ARBA00002986"/>
    </source>
</evidence>
<dbReference type="GO" id="GO:0016149">
    <property type="term" value="F:translation release factor activity, codon specific"/>
    <property type="evidence" value="ECO:0007669"/>
    <property type="project" value="UniProtKB-UniRule"/>
</dbReference>
<evidence type="ECO:0000256" key="4">
    <source>
        <dbReference type="ARBA" id="ARBA00022917"/>
    </source>
</evidence>
<evidence type="ECO:0000259" key="8">
    <source>
        <dbReference type="PROSITE" id="PS00745"/>
    </source>
</evidence>
<evidence type="ECO:0000256" key="6">
    <source>
        <dbReference type="NCBIfam" id="TIGR00019"/>
    </source>
</evidence>
<reference evidence="9 10" key="1">
    <citation type="journal article" date="2012" name="Stand. Genomic Sci.">
        <title>Complete genome sequence of the aerobic, heterotroph Marinithermus hydrothermalis type strain (T1(T)) from a deep-sea hydrothermal vent chimney.</title>
        <authorList>
            <person name="Copeland A."/>
            <person name="Gu W."/>
            <person name="Yasawong M."/>
            <person name="Lapidus A."/>
            <person name="Lucas S."/>
            <person name="Deshpande S."/>
            <person name="Pagani I."/>
            <person name="Tapia R."/>
            <person name="Cheng J.F."/>
            <person name="Goodwin L.A."/>
            <person name="Pitluck S."/>
            <person name="Liolios K."/>
            <person name="Ivanova N."/>
            <person name="Mavromatis K."/>
            <person name="Mikhailova N."/>
            <person name="Pati A."/>
            <person name="Chen A."/>
            <person name="Palaniappan K."/>
            <person name="Land M."/>
            <person name="Pan C."/>
            <person name="Brambilla E.M."/>
            <person name="Rohde M."/>
            <person name="Tindall B.J."/>
            <person name="Sikorski J."/>
            <person name="Goker M."/>
            <person name="Detter J.C."/>
            <person name="Bristow J."/>
            <person name="Eisen J.A."/>
            <person name="Markowitz V."/>
            <person name="Hugenholtz P."/>
            <person name="Kyrpides N.C."/>
            <person name="Klenk H.P."/>
            <person name="Woyke T."/>
        </authorList>
    </citation>
    <scope>NUCLEOTIDE SEQUENCE [LARGE SCALE GENOMIC DNA]</scope>
    <source>
        <strain evidence="10">DSM 14884 / JCM 11576 / T1</strain>
    </source>
</reference>
<dbReference type="AlphaFoldDB" id="F2NNS2"/>